<dbReference type="RefSeq" id="XP_066717187.1">
    <property type="nucleotide sequence ID" value="XM_066857918.1"/>
</dbReference>
<proteinExistence type="predicted"/>
<protein>
    <submittedName>
        <fullName evidence="1">Uncharacterized protein</fullName>
    </submittedName>
</protein>
<keyword evidence="2" id="KW-1185">Reference proteome</keyword>
<evidence type="ECO:0000313" key="2">
    <source>
        <dbReference type="Proteomes" id="UP001480595"/>
    </source>
</evidence>
<gene>
    <name evidence="1" type="ORF">PG994_006509</name>
</gene>
<sequence>MSACGRPSFRDTTWTKDQTCGYVLGERWCAGEQRVCCNNLEENDHCGSGTGFWVDDGNMVHSTKIRTWRTDLTGPMPESRRWG</sequence>
<reference evidence="1 2" key="1">
    <citation type="submission" date="2023-01" db="EMBL/GenBank/DDBJ databases">
        <title>Analysis of 21 Apiospora genomes using comparative genomics revels a genus with tremendous synthesis potential of carbohydrate active enzymes and secondary metabolites.</title>
        <authorList>
            <person name="Sorensen T."/>
        </authorList>
    </citation>
    <scope>NUCLEOTIDE SEQUENCE [LARGE SCALE GENOMIC DNA]</scope>
    <source>
        <strain evidence="1 2">CBS 135458</strain>
    </source>
</reference>
<evidence type="ECO:0000313" key="1">
    <source>
        <dbReference type="EMBL" id="KAK8069893.1"/>
    </source>
</evidence>
<dbReference type="GeneID" id="92090981"/>
<dbReference type="Proteomes" id="UP001480595">
    <property type="component" value="Unassembled WGS sequence"/>
</dbReference>
<dbReference type="EMBL" id="JAQQWL010000006">
    <property type="protein sequence ID" value="KAK8069893.1"/>
    <property type="molecule type" value="Genomic_DNA"/>
</dbReference>
<accession>A0ABR1VFC4</accession>
<name>A0ABR1VFC4_9PEZI</name>
<organism evidence="1 2">
    <name type="scientific">Apiospora phragmitis</name>
    <dbReference type="NCBI Taxonomy" id="2905665"/>
    <lineage>
        <taxon>Eukaryota</taxon>
        <taxon>Fungi</taxon>
        <taxon>Dikarya</taxon>
        <taxon>Ascomycota</taxon>
        <taxon>Pezizomycotina</taxon>
        <taxon>Sordariomycetes</taxon>
        <taxon>Xylariomycetidae</taxon>
        <taxon>Amphisphaeriales</taxon>
        <taxon>Apiosporaceae</taxon>
        <taxon>Apiospora</taxon>
    </lineage>
</organism>
<comment type="caution">
    <text evidence="1">The sequence shown here is derived from an EMBL/GenBank/DDBJ whole genome shotgun (WGS) entry which is preliminary data.</text>
</comment>